<reference evidence="1 2" key="1">
    <citation type="journal article" date="2019" name="Genome Biol. Evol.">
        <title>Insights into the evolution of the New World diploid cottons (Gossypium, subgenus Houzingenia) based on genome sequencing.</title>
        <authorList>
            <person name="Grover C.E."/>
            <person name="Arick M.A. 2nd"/>
            <person name="Thrash A."/>
            <person name="Conover J.L."/>
            <person name="Sanders W.S."/>
            <person name="Peterson D.G."/>
            <person name="Frelichowski J.E."/>
            <person name="Scheffler J.A."/>
            <person name="Scheffler B.E."/>
            <person name="Wendel J.F."/>
        </authorList>
    </citation>
    <scope>NUCLEOTIDE SEQUENCE [LARGE SCALE GENOMIC DNA]</scope>
    <source>
        <strain evidence="1">1</strain>
        <tissue evidence="1">Leaf</tissue>
    </source>
</reference>
<protein>
    <submittedName>
        <fullName evidence="1">Uncharacterized protein</fullName>
    </submittedName>
</protein>
<name>A0A7J9M7T6_GOSSC</name>
<dbReference type="EMBL" id="JABFAF010000009">
    <property type="protein sequence ID" value="MBA0867133.1"/>
    <property type="molecule type" value="Genomic_DNA"/>
</dbReference>
<dbReference type="AlphaFoldDB" id="A0A7J9M7T6"/>
<evidence type="ECO:0000313" key="1">
    <source>
        <dbReference type="EMBL" id="MBA0867133.1"/>
    </source>
</evidence>
<accession>A0A7J9M7T6</accession>
<evidence type="ECO:0000313" key="2">
    <source>
        <dbReference type="Proteomes" id="UP000593576"/>
    </source>
</evidence>
<comment type="caution">
    <text evidence="1">The sequence shown here is derived from an EMBL/GenBank/DDBJ whole genome shotgun (WGS) entry which is preliminary data.</text>
</comment>
<gene>
    <name evidence="1" type="ORF">Goshw_027523</name>
</gene>
<feature type="non-terminal residue" evidence="1">
    <location>
        <position position="24"/>
    </location>
</feature>
<organism evidence="1 2">
    <name type="scientific">Gossypium schwendimanii</name>
    <name type="common">Cotton</name>
    <dbReference type="NCBI Taxonomy" id="34291"/>
    <lineage>
        <taxon>Eukaryota</taxon>
        <taxon>Viridiplantae</taxon>
        <taxon>Streptophyta</taxon>
        <taxon>Embryophyta</taxon>
        <taxon>Tracheophyta</taxon>
        <taxon>Spermatophyta</taxon>
        <taxon>Magnoliopsida</taxon>
        <taxon>eudicotyledons</taxon>
        <taxon>Gunneridae</taxon>
        <taxon>Pentapetalae</taxon>
        <taxon>rosids</taxon>
        <taxon>malvids</taxon>
        <taxon>Malvales</taxon>
        <taxon>Malvaceae</taxon>
        <taxon>Malvoideae</taxon>
        <taxon>Gossypium</taxon>
    </lineage>
</organism>
<keyword evidence="2" id="KW-1185">Reference proteome</keyword>
<dbReference type="Proteomes" id="UP000593576">
    <property type="component" value="Unassembled WGS sequence"/>
</dbReference>
<proteinExistence type="predicted"/>
<sequence>MDGSVLTGSVQSTDWGVICYDIIG</sequence>